<dbReference type="Proteomes" id="UP000653305">
    <property type="component" value="Unassembled WGS sequence"/>
</dbReference>
<reference evidence="3" key="1">
    <citation type="submission" date="2020-07" db="EMBL/GenBank/DDBJ databases">
        <title>Ethylene signaling mediates host invasion by parasitic plants.</title>
        <authorList>
            <person name="Yoshida S."/>
        </authorList>
    </citation>
    <scope>NUCLEOTIDE SEQUENCE</scope>
    <source>
        <strain evidence="3">Okayama</strain>
    </source>
</reference>
<dbReference type="Pfam" id="PF22936">
    <property type="entry name" value="Pol_BBD"/>
    <property type="match status" value="1"/>
</dbReference>
<dbReference type="EMBL" id="BMAC01001112">
    <property type="protein sequence ID" value="GFQ05723.1"/>
    <property type="molecule type" value="Genomic_DNA"/>
</dbReference>
<sequence length="967" mass="105409">MVQLTALFNTLSGKKSRLIGGVDLSKGAKSNKLVLTSSGVVNAQKSENFAAAYSKRGKKGLNQDCFIVWEEFGCQEDTVFCGVFDGHGPWGHLASKTVRQLMPKLLLCNWQEAVALNTAHNLDYNLGKVEIHFDTWKECYYKTCAAVDQQLEHHPRVDSFYSGTTALALVRQGDLLIVANVGDSRAVLATTTDDRNLAATQLTTDLKPNLPHERNRIAQSRGTIYSCPDEPGVHRVWKPNGQRIKGPGLAVSRAFGDYFIKDFGLISEPELTQRWISSKDQFVILATDGVWDVISNQEAVEIVDSTPERAKSAKRLVERAVCAWKHRGRANLTRALSLGFARPPSAKPSPVPDLGPWSDWCDPCGCPNSTQTTFLAAYVLNVHALEKSNALLTVQKMSTSSTTTSLSLGSISSTASANTSSSSMTTIAPAVTNTSTIDASTPNMNMSHADFLINQGTLDTLLETLSRRISATNPTSATAGAFPYGMGTSVQTVLASAVIHPSGMTGTSVPSMFSGTASTAGSSPYGMGTWVQNVSASTGIHPTGMTGTSVPNMFATAPPTYSSVSATHSMGMMGTFIPTMTAPVLSSRIMPAAEKPPKSNGEGFKRWQQKILFYLTMLGFVNFVKEDEPPTPDESETSFTTSKKIREALEKKYSSDEAVNDVHAEGMVLPDAFTAAAMIDELPPNWKNFKTYLKHKQKAISLEDVIRKVQIEYEVRVQYQKSKGSFEPWVNLLERGDNSKKRPRPGNAKLKAPSSQKFSGNCFNCGKPRHLSKKYRKPKQKKAKPSDQLAEREMTSDDLIAIITEEANMVENRGQCFIDTAATAHVCADRNLFSKYHPCEGKDLNMGNQASLQVAGVGSVVLKMTSGKEITMNEVLHIPDIRKNLVSGSILVSRGFKLVFEANKFVLSKFGTPMGKGCLTDGLFKLSVMAIRPKPVINKIVFDSSYLTECSSLWHCILGHVNLNSIK</sequence>
<evidence type="ECO:0000256" key="1">
    <source>
        <dbReference type="SAM" id="MobiDB-lite"/>
    </source>
</evidence>
<feature type="compositionally biased region" description="Basic residues" evidence="1">
    <location>
        <begin position="767"/>
        <end position="783"/>
    </location>
</feature>
<dbReference type="OrthoDB" id="10264738at2759"/>
<accession>A0A830D531</accession>
<name>A0A830D531_9LAMI</name>
<dbReference type="PANTHER" id="PTHR47592:SF27">
    <property type="entry name" value="OS08G0421700 PROTEIN"/>
    <property type="match status" value="1"/>
</dbReference>
<dbReference type="AlphaFoldDB" id="A0A830D531"/>
<protein>
    <submittedName>
        <fullName evidence="3">Probable protein phosphatase 2c 73</fullName>
    </submittedName>
</protein>
<dbReference type="SMART" id="SM00332">
    <property type="entry name" value="PP2Cc"/>
    <property type="match status" value="1"/>
</dbReference>
<dbReference type="InterPro" id="IPR001932">
    <property type="entry name" value="PPM-type_phosphatase-like_dom"/>
</dbReference>
<feature type="region of interest" description="Disordered" evidence="1">
    <location>
        <begin position="736"/>
        <end position="792"/>
    </location>
</feature>
<evidence type="ECO:0000313" key="3">
    <source>
        <dbReference type="EMBL" id="GFQ05723.1"/>
    </source>
</evidence>
<dbReference type="InterPro" id="IPR054722">
    <property type="entry name" value="PolX-like_BBD"/>
</dbReference>
<dbReference type="Gene3D" id="3.60.40.10">
    <property type="entry name" value="PPM-type phosphatase domain"/>
    <property type="match status" value="1"/>
</dbReference>
<dbReference type="Pfam" id="PF14223">
    <property type="entry name" value="Retrotran_gag_2"/>
    <property type="match status" value="1"/>
</dbReference>
<dbReference type="SUPFAM" id="SSF81606">
    <property type="entry name" value="PP2C-like"/>
    <property type="match status" value="1"/>
</dbReference>
<evidence type="ECO:0000313" key="4">
    <source>
        <dbReference type="Proteomes" id="UP000653305"/>
    </source>
</evidence>
<dbReference type="PANTHER" id="PTHR47592">
    <property type="entry name" value="PBF68 PROTEIN"/>
    <property type="match status" value="1"/>
</dbReference>
<feature type="compositionally biased region" description="Polar residues" evidence="1">
    <location>
        <begin position="753"/>
        <end position="762"/>
    </location>
</feature>
<gene>
    <name evidence="3" type="ORF">PHJA_002716400</name>
</gene>
<dbReference type="PROSITE" id="PS51746">
    <property type="entry name" value="PPM_2"/>
    <property type="match status" value="1"/>
</dbReference>
<dbReference type="Pfam" id="PF00481">
    <property type="entry name" value="PP2C"/>
    <property type="match status" value="1"/>
</dbReference>
<proteinExistence type="predicted"/>
<keyword evidence="4" id="KW-1185">Reference proteome</keyword>
<organism evidence="3 4">
    <name type="scientific">Phtheirospermum japonicum</name>
    <dbReference type="NCBI Taxonomy" id="374723"/>
    <lineage>
        <taxon>Eukaryota</taxon>
        <taxon>Viridiplantae</taxon>
        <taxon>Streptophyta</taxon>
        <taxon>Embryophyta</taxon>
        <taxon>Tracheophyta</taxon>
        <taxon>Spermatophyta</taxon>
        <taxon>Magnoliopsida</taxon>
        <taxon>eudicotyledons</taxon>
        <taxon>Gunneridae</taxon>
        <taxon>Pentapetalae</taxon>
        <taxon>asterids</taxon>
        <taxon>lamiids</taxon>
        <taxon>Lamiales</taxon>
        <taxon>Orobanchaceae</taxon>
        <taxon>Orobanchaceae incertae sedis</taxon>
        <taxon>Phtheirospermum</taxon>
    </lineage>
</organism>
<dbReference type="CDD" id="cd00143">
    <property type="entry name" value="PP2Cc"/>
    <property type="match status" value="1"/>
</dbReference>
<evidence type="ECO:0000259" key="2">
    <source>
        <dbReference type="PROSITE" id="PS51746"/>
    </source>
</evidence>
<feature type="domain" description="PPM-type phosphatase" evidence="2">
    <location>
        <begin position="49"/>
        <end position="339"/>
    </location>
</feature>
<comment type="caution">
    <text evidence="3">The sequence shown here is derived from an EMBL/GenBank/DDBJ whole genome shotgun (WGS) entry which is preliminary data.</text>
</comment>
<dbReference type="InterPro" id="IPR036457">
    <property type="entry name" value="PPM-type-like_dom_sf"/>
</dbReference>